<accession>A0A7G8BIT2</accession>
<feature type="domain" description="HEPN" evidence="1">
    <location>
        <begin position="10"/>
        <end position="118"/>
    </location>
</feature>
<name>A0A7G8BIT2_9BACT</name>
<gene>
    <name evidence="2" type="ORF">H7849_26375</name>
</gene>
<keyword evidence="3" id="KW-1185">Reference proteome</keyword>
<dbReference type="Gene3D" id="1.20.120.330">
    <property type="entry name" value="Nucleotidyltransferases domain 2"/>
    <property type="match status" value="1"/>
</dbReference>
<reference evidence="2 3" key="1">
    <citation type="submission" date="2020-08" db="EMBL/GenBank/DDBJ databases">
        <title>Edaphobacter telluris sp. nov. and Acidobacterium dinghuensis sp. nov., two acidobacteria isolated from forest soil.</title>
        <authorList>
            <person name="Fu J."/>
            <person name="Qiu L."/>
        </authorList>
    </citation>
    <scope>NUCLEOTIDE SEQUENCE [LARGE SCALE GENOMIC DNA]</scope>
    <source>
        <strain evidence="2">4Y35</strain>
    </source>
</reference>
<dbReference type="RefSeq" id="WP_186743406.1">
    <property type="nucleotide sequence ID" value="NZ_CP060394.1"/>
</dbReference>
<organism evidence="2 3">
    <name type="scientific">Alloacidobacterium dinghuense</name>
    <dbReference type="NCBI Taxonomy" id="2763107"/>
    <lineage>
        <taxon>Bacteria</taxon>
        <taxon>Pseudomonadati</taxon>
        <taxon>Acidobacteriota</taxon>
        <taxon>Terriglobia</taxon>
        <taxon>Terriglobales</taxon>
        <taxon>Acidobacteriaceae</taxon>
        <taxon>Alloacidobacterium</taxon>
    </lineage>
</organism>
<evidence type="ECO:0000259" key="1">
    <source>
        <dbReference type="Pfam" id="PF05168"/>
    </source>
</evidence>
<protein>
    <submittedName>
        <fullName evidence="2">HEPN domain-containing protein</fullName>
    </submittedName>
</protein>
<dbReference type="Pfam" id="PF05168">
    <property type="entry name" value="HEPN"/>
    <property type="match status" value="1"/>
</dbReference>
<dbReference type="AlphaFoldDB" id="A0A7G8BIT2"/>
<evidence type="ECO:0000313" key="3">
    <source>
        <dbReference type="Proteomes" id="UP000515312"/>
    </source>
</evidence>
<proteinExistence type="predicted"/>
<dbReference type="EMBL" id="CP060394">
    <property type="protein sequence ID" value="QNI32452.1"/>
    <property type="molecule type" value="Genomic_DNA"/>
</dbReference>
<dbReference type="Proteomes" id="UP000515312">
    <property type="component" value="Chromosome"/>
</dbReference>
<sequence>MNRKDLQFLANTRLREAQVLFKSGEFNGAYYLAGYAVECSLKACIAKHVKRHDFPDKKIVNDSYTHDLATLVKLAHLEQDRLSLAQTDPSFRKNWDLITLWSEKSRYSMYQELDCRDFLNAVADKKHGVMSWIKQRW</sequence>
<dbReference type="SUPFAM" id="SSF81593">
    <property type="entry name" value="Nucleotidyltransferase substrate binding subunit/domain"/>
    <property type="match status" value="1"/>
</dbReference>
<dbReference type="KEGG" id="adin:H7849_26375"/>
<dbReference type="InterPro" id="IPR007842">
    <property type="entry name" value="HEPN_dom"/>
</dbReference>
<evidence type="ECO:0000313" key="2">
    <source>
        <dbReference type="EMBL" id="QNI32452.1"/>
    </source>
</evidence>